<feature type="active site" description="Proton acceptor" evidence="1">
    <location>
        <position position="222"/>
    </location>
</feature>
<dbReference type="SUPFAM" id="SSF53383">
    <property type="entry name" value="PLP-dependent transferases"/>
    <property type="match status" value="1"/>
</dbReference>
<dbReference type="CDD" id="cd00616">
    <property type="entry name" value="AHBA_syn"/>
    <property type="match status" value="1"/>
</dbReference>
<evidence type="ECO:0000313" key="4">
    <source>
        <dbReference type="EMBL" id="SEN13496.1"/>
    </source>
</evidence>
<dbReference type="InterPro" id="IPR015422">
    <property type="entry name" value="PyrdxlP-dep_Trfase_small"/>
</dbReference>
<dbReference type="Proteomes" id="UP000199158">
    <property type="component" value="Unassembled WGS sequence"/>
</dbReference>
<keyword evidence="5" id="KW-1185">Reference proteome</keyword>
<evidence type="ECO:0000313" key="5">
    <source>
        <dbReference type="Proteomes" id="UP000199158"/>
    </source>
</evidence>
<evidence type="ECO:0000256" key="3">
    <source>
        <dbReference type="RuleBase" id="RU004508"/>
    </source>
</evidence>
<dbReference type="InterPro" id="IPR015424">
    <property type="entry name" value="PyrdxlP-dep_Trfase"/>
</dbReference>
<feature type="modified residue" description="N6-(pyridoxal phosphate)lysine" evidence="2">
    <location>
        <position position="222"/>
    </location>
</feature>
<dbReference type="Pfam" id="PF01041">
    <property type="entry name" value="DegT_DnrJ_EryC1"/>
    <property type="match status" value="1"/>
</dbReference>
<dbReference type="PIRSF" id="PIRSF000390">
    <property type="entry name" value="PLP_StrS"/>
    <property type="match status" value="1"/>
</dbReference>
<proteinExistence type="inferred from homology"/>
<dbReference type="FunFam" id="3.40.640.10:FF:000077">
    <property type="entry name" value="Spore coat polysaccharide biosynthesis protein spsC"/>
    <property type="match status" value="1"/>
</dbReference>
<sequence length="424" mass="47526">MVKLLDEECKIVYNDKVRKWRKRGQHMNIKFSPPDIGEQEIQEVIDTLRSGWITTGPKTKKFEKEIAAYCHTDKAVCLNSQTAAAELVLHVLGVGAGDEVITSAYTYTATASIICHVGATPIFVDTAPNSYEIDYDKLEAAITEKTKVIIPVDIGGVPCDYARIYEIIERKKHLFRPANKMQEAFGRIIISTDAAHSFGSSRGSKMSGELADFSSFSFHAVKNLTTAEGGAVTWLPIPGIDNEELYHEFMLLSLHGQSKDALAKTQLGAWEYDIVAPYYKCNMTDIMAAIGLAQLERYDSILKRRRTIVESYDAALKKLPVEVLQHYSNDACGNGHLYLMRLIGKDEAYRNEFIIKMAQAGVACNVHYKPLPMHTAYKKMGFDIKDYPNAFAMYQNEVTLPLHTLLTDEEVAYVTDTVEKILRG</sequence>
<dbReference type="InterPro" id="IPR015421">
    <property type="entry name" value="PyrdxlP-dep_Trfase_major"/>
</dbReference>
<dbReference type="FunFam" id="3.90.1150.10:FF:000092">
    <property type="entry name" value="Capsular polysaccharide biosynthesis protein"/>
    <property type="match status" value="1"/>
</dbReference>
<gene>
    <name evidence="4" type="ORF">SAMN05216180_2853</name>
</gene>
<organism evidence="4 5">
    <name type="scientific">Hydrogenoanaerobacterium saccharovorans</name>
    <dbReference type="NCBI Taxonomy" id="474960"/>
    <lineage>
        <taxon>Bacteria</taxon>
        <taxon>Bacillati</taxon>
        <taxon>Bacillota</taxon>
        <taxon>Clostridia</taxon>
        <taxon>Eubacteriales</taxon>
        <taxon>Oscillospiraceae</taxon>
        <taxon>Hydrogenoanaerobacterium</taxon>
    </lineage>
</organism>
<dbReference type="GO" id="GO:0030170">
    <property type="term" value="F:pyridoxal phosphate binding"/>
    <property type="evidence" value="ECO:0007669"/>
    <property type="project" value="TreeGrafter"/>
</dbReference>
<dbReference type="EMBL" id="FOCG01000004">
    <property type="protein sequence ID" value="SEN13496.1"/>
    <property type="molecule type" value="Genomic_DNA"/>
</dbReference>
<dbReference type="AlphaFoldDB" id="A0A1H8E239"/>
<evidence type="ECO:0000256" key="1">
    <source>
        <dbReference type="PIRSR" id="PIRSR000390-1"/>
    </source>
</evidence>
<comment type="similarity">
    <text evidence="3">Belongs to the DegT/DnrJ/EryC1 family.</text>
</comment>
<dbReference type="PANTHER" id="PTHR30244">
    <property type="entry name" value="TRANSAMINASE"/>
    <property type="match status" value="1"/>
</dbReference>
<dbReference type="GO" id="GO:0008483">
    <property type="term" value="F:transaminase activity"/>
    <property type="evidence" value="ECO:0007669"/>
    <property type="project" value="TreeGrafter"/>
</dbReference>
<dbReference type="Gene3D" id="3.40.640.10">
    <property type="entry name" value="Type I PLP-dependent aspartate aminotransferase-like (Major domain)"/>
    <property type="match status" value="1"/>
</dbReference>
<dbReference type="PANTHER" id="PTHR30244:SF34">
    <property type="entry name" value="DTDP-4-AMINO-4,6-DIDEOXYGALACTOSE TRANSAMINASE"/>
    <property type="match status" value="1"/>
</dbReference>
<protein>
    <submittedName>
        <fullName evidence="4">dTDP-4-amino-4,6-dideoxygalactose transaminase</fullName>
    </submittedName>
</protein>
<dbReference type="GO" id="GO:0000271">
    <property type="term" value="P:polysaccharide biosynthetic process"/>
    <property type="evidence" value="ECO:0007669"/>
    <property type="project" value="TreeGrafter"/>
</dbReference>
<dbReference type="Gene3D" id="3.90.1150.10">
    <property type="entry name" value="Aspartate Aminotransferase, domain 1"/>
    <property type="match status" value="1"/>
</dbReference>
<keyword evidence="2 3" id="KW-0663">Pyridoxal phosphate</keyword>
<dbReference type="STRING" id="474960.SAMN05216180_2853"/>
<evidence type="ECO:0000256" key="2">
    <source>
        <dbReference type="PIRSR" id="PIRSR000390-2"/>
    </source>
</evidence>
<reference evidence="4 5" key="1">
    <citation type="submission" date="2016-10" db="EMBL/GenBank/DDBJ databases">
        <authorList>
            <person name="de Groot N.N."/>
        </authorList>
    </citation>
    <scope>NUCLEOTIDE SEQUENCE [LARGE SCALE GENOMIC DNA]</scope>
    <source>
        <strain evidence="4 5">CGMCC 1.5070</strain>
    </source>
</reference>
<name>A0A1H8E239_9FIRM</name>
<dbReference type="InterPro" id="IPR000653">
    <property type="entry name" value="DegT/StrS_aminotransferase"/>
</dbReference>
<accession>A0A1H8E239</accession>